<dbReference type="Proteomes" id="UP000320653">
    <property type="component" value="Unassembled WGS sequence"/>
</dbReference>
<proteinExistence type="predicted"/>
<dbReference type="RefSeq" id="WP_145642251.1">
    <property type="nucleotide sequence ID" value="NZ_VIWP01000011.1"/>
</dbReference>
<dbReference type="EMBL" id="VIWP01000011">
    <property type="protein sequence ID" value="TWF47508.1"/>
    <property type="molecule type" value="Genomic_DNA"/>
</dbReference>
<keyword evidence="3" id="KW-1185">Reference proteome</keyword>
<dbReference type="PROSITE" id="PS50914">
    <property type="entry name" value="BON"/>
    <property type="match status" value="1"/>
</dbReference>
<dbReference type="AlphaFoldDB" id="A0A561QAW2"/>
<gene>
    <name evidence="2" type="ORF">FHW37_1118</name>
</gene>
<sequence length="90" mass="10226">MFLSSLQPTLSNFDFSCQHGISCDREAVEMELSYLADFDRRNMSVETRDDQILLEGVVKNAAEVERVIRVAREIVGYDRVISRLIANSAN</sequence>
<evidence type="ECO:0000313" key="3">
    <source>
        <dbReference type="Proteomes" id="UP000320653"/>
    </source>
</evidence>
<organism evidence="2 3">
    <name type="scientific">Neorhizobium alkalisoli</name>
    <dbReference type="NCBI Taxonomy" id="528178"/>
    <lineage>
        <taxon>Bacteria</taxon>
        <taxon>Pseudomonadati</taxon>
        <taxon>Pseudomonadota</taxon>
        <taxon>Alphaproteobacteria</taxon>
        <taxon>Hyphomicrobiales</taxon>
        <taxon>Rhizobiaceae</taxon>
        <taxon>Rhizobium/Agrobacterium group</taxon>
        <taxon>Neorhizobium</taxon>
    </lineage>
</organism>
<dbReference type="Pfam" id="PF04972">
    <property type="entry name" value="BON"/>
    <property type="match status" value="1"/>
</dbReference>
<protein>
    <submittedName>
        <fullName evidence="2">BON domain-containing protein</fullName>
    </submittedName>
</protein>
<accession>A0A561QAW2</accession>
<evidence type="ECO:0000259" key="1">
    <source>
        <dbReference type="PROSITE" id="PS50914"/>
    </source>
</evidence>
<dbReference type="OrthoDB" id="8373322at2"/>
<dbReference type="InterPro" id="IPR007055">
    <property type="entry name" value="BON_dom"/>
</dbReference>
<reference evidence="2 3" key="1">
    <citation type="submission" date="2019-06" db="EMBL/GenBank/DDBJ databases">
        <title>Sorghum-associated microbial communities from plants grown in Nebraska, USA.</title>
        <authorList>
            <person name="Schachtman D."/>
        </authorList>
    </citation>
    <scope>NUCLEOTIDE SEQUENCE [LARGE SCALE GENOMIC DNA]</scope>
    <source>
        <strain evidence="2 3">1225</strain>
    </source>
</reference>
<name>A0A561QAW2_9HYPH</name>
<comment type="caution">
    <text evidence="2">The sequence shown here is derived from an EMBL/GenBank/DDBJ whole genome shotgun (WGS) entry which is preliminary data.</text>
</comment>
<evidence type="ECO:0000313" key="2">
    <source>
        <dbReference type="EMBL" id="TWF47508.1"/>
    </source>
</evidence>
<feature type="domain" description="BON" evidence="1">
    <location>
        <begin position="20"/>
        <end position="88"/>
    </location>
</feature>